<accession>A0A6B3L6R2</accession>
<dbReference type="Proteomes" id="UP000475117">
    <property type="component" value="Chromosome"/>
</dbReference>
<evidence type="ECO:0000256" key="1">
    <source>
        <dbReference type="SAM" id="MobiDB-lite"/>
    </source>
</evidence>
<evidence type="ECO:0000313" key="3">
    <source>
        <dbReference type="Proteomes" id="UP000475117"/>
    </source>
</evidence>
<dbReference type="KEGG" id="soa:G3M56_013495"/>
<proteinExistence type="predicted"/>
<protein>
    <submittedName>
        <fullName evidence="2">FAD-binding oxidoreductase</fullName>
    </submittedName>
</protein>
<feature type="region of interest" description="Disordered" evidence="1">
    <location>
        <begin position="1147"/>
        <end position="1169"/>
    </location>
</feature>
<gene>
    <name evidence="2" type="ORF">G3M56_013495</name>
</gene>
<sequence length="1205" mass="132374">MMKPTLNSQRKRGLALVTVLALMSLLIVLLLGLFSLATSDQSAASQSKNQSEARANAKMALMMALGELQEASGWDQRVTATASIVDGVADEKMHWAGVWSTEQWDPTDPNDNKFFERWLVSGNLARAFGLEAVRSGFTGDSELVEVVGRGSVTPGDEVRVEKVVSNVDEFAYGFWIGDQGTKASFGVARSSEVADWDALGGVISVDRFGLGALEDVHPGLATYGENSDEMLSKASVSAKMADLLHGEGLSKETFHDIAPMNLSLLTDVRNGGDARDLSTAFELSLDEFNRLEEFHGSNERNVTNFYSRLSGDYNDAKFYGEGKAPNLGYVAEIREGDRASGLLRGPSWDLMRNHYRFYKKEWDASTSWKRAYRAPEADSFAARGSLPHTYSNAFGNPIGRYGYRGGPSAFYGKGFRGYWAMTKDLLRARGGFNEAGPGGMRVEQSPQLTPIVTRIAIAIGLVKHESPNWKLALSFDPYFTVVNPYNVPISFQSVGIYSAKFSPLDAEFEYVDRSSGRKVRVTKGQPFSPNLYGQGAFAVRLAPPAGQDAWVLQPGEVKVVSPAKVVSGGAINWENPTGVQGQFSYSEGSGLYWNHLHLYPREGTTVKVRLRGKNGTEATMFVNSLFYAKDHSGRGRDLMTDLPPKQLYGDNDIMDDPALSKVNMVSCPDLGGQFLFAEREVNTSQIPTTRQASAAYVAVLDLKMKGALEDTPAFWLNPRGKAFDTREYDGTGRVGPMWTATLDRINDLSELEIVGNPQGNGFWGEGYTAQDGSDRVVLYEVPRLPMTSLAQFQHVDTGVMGSGGSLQIGNSFAHPGISDTTAILGRKNRSSGRGVFPVEKAMQSLGDLAWASNEMLWDRYFFSGVNWGDSELALNGAKQPYATHDEAVTAMIERDSDAHPFYNSRIVMSGLADEDLTEAKLKRYDQIGRFLAIKGGFNVNSTSKDAWRAVFSSLRDAELKYVDGGNVRELDGENVFSRFSLPTAKPNDPWAGGYHSLNDAQIDALAEAMVEQVKERGPFMGMSDFVNRRLDSTKGSLGTDVGVLGALQAAIEKAGLNSRPEVSNPVTHRSMSHRRFSVAGETRDFSTYVGAPGYLMQGDILSSLGSTLRARSDTFVIRAYGEKRNPDGSVNSQAWCEAVVQRSPNWIEPTDEQPTEMDPSYNSNSPKGDVVVRPWRENSAFPELNRKFGRRYKVISFRWLTPDEV</sequence>
<dbReference type="EMBL" id="CP066776">
    <property type="protein sequence ID" value="QQL44872.1"/>
    <property type="molecule type" value="Genomic_DNA"/>
</dbReference>
<keyword evidence="3" id="KW-1185">Reference proteome</keyword>
<reference evidence="2 3" key="1">
    <citation type="submission" date="2020-12" db="EMBL/GenBank/DDBJ databases">
        <title>Sulforoseuscoccus oceanibium gen. nov., sp. nov., a representative of the phylum Verrucomicrobia with special cytoplasmic membrane, and proposal of Sulforoseuscoccusaceae fam. nov.</title>
        <authorList>
            <person name="Xi F."/>
        </authorList>
    </citation>
    <scope>NUCLEOTIDE SEQUENCE [LARGE SCALE GENOMIC DNA]</scope>
    <source>
        <strain evidence="2 3">T37</strain>
    </source>
</reference>
<organism evidence="2 3">
    <name type="scientific">Sulfuriroseicoccus oceanibius</name>
    <dbReference type="NCBI Taxonomy" id="2707525"/>
    <lineage>
        <taxon>Bacteria</taxon>
        <taxon>Pseudomonadati</taxon>
        <taxon>Verrucomicrobiota</taxon>
        <taxon>Verrucomicrobiia</taxon>
        <taxon>Verrucomicrobiales</taxon>
        <taxon>Verrucomicrobiaceae</taxon>
        <taxon>Sulfuriroseicoccus</taxon>
    </lineage>
</organism>
<dbReference type="RefSeq" id="WP_164364689.1">
    <property type="nucleotide sequence ID" value="NZ_CP066776.1"/>
</dbReference>
<evidence type="ECO:0000313" key="2">
    <source>
        <dbReference type="EMBL" id="QQL44872.1"/>
    </source>
</evidence>
<dbReference type="AlphaFoldDB" id="A0A6B3L6R2"/>
<name>A0A6B3L6R2_9BACT</name>